<dbReference type="InterPro" id="IPR001054">
    <property type="entry name" value="A/G_cyclase"/>
</dbReference>
<dbReference type="InterPro" id="IPR051681">
    <property type="entry name" value="Ser/Thr_Kinases-Pseudokinases"/>
</dbReference>
<dbReference type="Gene3D" id="1.10.510.10">
    <property type="entry name" value="Transferase(Phosphotransferase) domain 1"/>
    <property type="match status" value="2"/>
</dbReference>
<dbReference type="Pfam" id="PF07714">
    <property type="entry name" value="PK_Tyr_Ser-Thr"/>
    <property type="match status" value="2"/>
</dbReference>
<dbReference type="InterPro" id="IPR017441">
    <property type="entry name" value="Protein_kinase_ATP_BS"/>
</dbReference>
<comment type="subcellular location">
    <subcellularLocation>
        <location evidence="1">Membrane</location>
        <topology evidence="1">Single-pass membrane protein</topology>
    </subcellularLocation>
</comment>
<dbReference type="SUPFAM" id="SSF56112">
    <property type="entry name" value="Protein kinase-like (PK-like)"/>
    <property type="match status" value="2"/>
</dbReference>
<evidence type="ECO:0000313" key="15">
    <source>
        <dbReference type="EMBL" id="ELR24364.1"/>
    </source>
</evidence>
<evidence type="ECO:0000256" key="6">
    <source>
        <dbReference type="ARBA" id="ARBA00022741"/>
    </source>
</evidence>
<dbReference type="CDD" id="cd13999">
    <property type="entry name" value="STKc_MAP3K-like"/>
    <property type="match status" value="2"/>
</dbReference>
<dbReference type="GO" id="GO:0035556">
    <property type="term" value="P:intracellular signal transduction"/>
    <property type="evidence" value="ECO:0007669"/>
    <property type="project" value="InterPro"/>
</dbReference>
<evidence type="ECO:0000256" key="8">
    <source>
        <dbReference type="ARBA" id="ARBA00022840"/>
    </source>
</evidence>
<dbReference type="GO" id="GO:0009190">
    <property type="term" value="P:cyclic nucleotide biosynthetic process"/>
    <property type="evidence" value="ECO:0007669"/>
    <property type="project" value="InterPro"/>
</dbReference>
<dbReference type="SUPFAM" id="SSF55073">
    <property type="entry name" value="Nucleotide cyclase"/>
    <property type="match status" value="1"/>
</dbReference>
<evidence type="ECO:0000256" key="2">
    <source>
        <dbReference type="ARBA" id="ARBA00005843"/>
    </source>
</evidence>
<evidence type="ECO:0000256" key="1">
    <source>
        <dbReference type="ARBA" id="ARBA00004167"/>
    </source>
</evidence>
<evidence type="ECO:0000256" key="3">
    <source>
        <dbReference type="ARBA" id="ARBA00012513"/>
    </source>
</evidence>
<dbReference type="RefSeq" id="XP_004354061.1">
    <property type="nucleotide sequence ID" value="XM_004354009.1"/>
</dbReference>
<feature type="binding site" evidence="11">
    <location>
        <position position="1308"/>
    </location>
    <ligand>
        <name>ATP</name>
        <dbReference type="ChEBI" id="CHEBI:30616"/>
    </ligand>
</feature>
<dbReference type="STRING" id="1257118.L8HFQ4"/>
<evidence type="ECO:0000256" key="9">
    <source>
        <dbReference type="ARBA" id="ARBA00047899"/>
    </source>
</evidence>
<dbReference type="GeneID" id="14925387"/>
<dbReference type="VEuPathDB" id="AmoebaDB:ACA1_165850"/>
<feature type="binding site" evidence="11">
    <location>
        <position position="622"/>
    </location>
    <ligand>
        <name>ATP</name>
        <dbReference type="ChEBI" id="CHEBI:30616"/>
    </ligand>
</feature>
<feature type="domain" description="Protein kinase" evidence="14">
    <location>
        <begin position="595"/>
        <end position="861"/>
    </location>
</feature>
<dbReference type="InterPro" id="IPR001245">
    <property type="entry name" value="Ser-Thr/Tyr_kinase_cat_dom"/>
</dbReference>
<reference evidence="15 16" key="1">
    <citation type="journal article" date="2013" name="Genome Biol.">
        <title>Genome of Acanthamoeba castellanii highlights extensive lateral gene transfer and early evolution of tyrosine kinase signaling.</title>
        <authorList>
            <person name="Clarke M."/>
            <person name="Lohan A.J."/>
            <person name="Liu B."/>
            <person name="Lagkouvardos I."/>
            <person name="Roy S."/>
            <person name="Zafar N."/>
            <person name="Bertelli C."/>
            <person name="Schilde C."/>
            <person name="Kianianmomeni A."/>
            <person name="Burglin T.R."/>
            <person name="Frech C."/>
            <person name="Turcotte B."/>
            <person name="Kopec K.O."/>
            <person name="Synnott J.M."/>
            <person name="Choo C."/>
            <person name="Paponov I."/>
            <person name="Finkler A."/>
            <person name="Soon Heng Tan C."/>
            <person name="Hutchins A.P."/>
            <person name="Weinmeier T."/>
            <person name="Rattei T."/>
            <person name="Chu J.S."/>
            <person name="Gimenez G."/>
            <person name="Irimia M."/>
            <person name="Rigden D.J."/>
            <person name="Fitzpatrick D.A."/>
            <person name="Lorenzo-Morales J."/>
            <person name="Bateman A."/>
            <person name="Chiu C.H."/>
            <person name="Tang P."/>
            <person name="Hegemann P."/>
            <person name="Fromm H."/>
            <person name="Raoult D."/>
            <person name="Greub G."/>
            <person name="Miranda-Saavedra D."/>
            <person name="Chen N."/>
            <person name="Nash P."/>
            <person name="Ginger M.L."/>
            <person name="Horn M."/>
            <person name="Schaap P."/>
            <person name="Caler L."/>
            <person name="Loftus B."/>
        </authorList>
    </citation>
    <scope>NUCLEOTIDE SEQUENCE [LARGE SCALE GENOMIC DNA]</scope>
    <source>
        <strain evidence="15 16">Neff</strain>
    </source>
</reference>
<dbReference type="SMART" id="SM00220">
    <property type="entry name" value="S_TKc"/>
    <property type="match status" value="2"/>
</dbReference>
<dbReference type="PANTHER" id="PTHR44329:SF298">
    <property type="entry name" value="MIXED LINEAGE KINASE DOMAIN-LIKE PROTEIN"/>
    <property type="match status" value="1"/>
</dbReference>
<dbReference type="PRINTS" id="PR00109">
    <property type="entry name" value="TYRKINASE"/>
</dbReference>
<dbReference type="KEGG" id="acan:ACA1_165850"/>
<dbReference type="InterPro" id="IPR011009">
    <property type="entry name" value="Kinase-like_dom_sf"/>
</dbReference>
<feature type="compositionally biased region" description="Basic residues" evidence="12">
    <location>
        <begin position="963"/>
        <end position="973"/>
    </location>
</feature>
<dbReference type="Gene3D" id="3.40.190.10">
    <property type="entry name" value="Periplasmic binding protein-like II"/>
    <property type="match status" value="4"/>
</dbReference>
<feature type="transmembrane region" description="Helical" evidence="13">
    <location>
        <begin position="555"/>
        <end position="579"/>
    </location>
</feature>
<dbReference type="EC" id="2.7.11.1" evidence="3"/>
<keyword evidence="5" id="KW-0808">Transferase</keyword>
<comment type="catalytic activity">
    <reaction evidence="9">
        <text>L-threonyl-[protein] + ATP = O-phospho-L-threonyl-[protein] + ADP + H(+)</text>
        <dbReference type="Rhea" id="RHEA:46608"/>
        <dbReference type="Rhea" id="RHEA-COMP:11060"/>
        <dbReference type="Rhea" id="RHEA-COMP:11605"/>
        <dbReference type="ChEBI" id="CHEBI:15378"/>
        <dbReference type="ChEBI" id="CHEBI:30013"/>
        <dbReference type="ChEBI" id="CHEBI:30616"/>
        <dbReference type="ChEBI" id="CHEBI:61977"/>
        <dbReference type="ChEBI" id="CHEBI:456216"/>
        <dbReference type="EC" id="2.7.11.1"/>
    </reaction>
</comment>
<dbReference type="OMA" id="HYSFAFM"/>
<keyword evidence="7 15" id="KW-0418">Kinase</keyword>
<evidence type="ECO:0000256" key="4">
    <source>
        <dbReference type="ARBA" id="ARBA00022527"/>
    </source>
</evidence>
<evidence type="ECO:0000256" key="7">
    <source>
        <dbReference type="ARBA" id="ARBA00022777"/>
    </source>
</evidence>
<dbReference type="FunFam" id="3.30.200.20:FF:000060">
    <property type="entry name" value="Serine/threonine-protein kinase isoform 1"/>
    <property type="match status" value="2"/>
</dbReference>
<dbReference type="InterPro" id="IPR008271">
    <property type="entry name" value="Ser/Thr_kinase_AS"/>
</dbReference>
<dbReference type="PROSITE" id="PS00108">
    <property type="entry name" value="PROTEIN_KINASE_ST"/>
    <property type="match status" value="2"/>
</dbReference>
<dbReference type="OrthoDB" id="4062651at2759"/>
<proteinExistence type="inferred from homology"/>
<feature type="compositionally biased region" description="Acidic residues" evidence="12">
    <location>
        <begin position="1230"/>
        <end position="1241"/>
    </location>
</feature>
<feature type="region of interest" description="Disordered" evidence="12">
    <location>
        <begin position="887"/>
        <end position="997"/>
    </location>
</feature>
<evidence type="ECO:0000313" key="16">
    <source>
        <dbReference type="Proteomes" id="UP000011083"/>
    </source>
</evidence>
<keyword evidence="6 11" id="KW-0547">Nucleotide-binding</keyword>
<keyword evidence="8 11" id="KW-0067">ATP-binding</keyword>
<evidence type="ECO:0000256" key="10">
    <source>
        <dbReference type="ARBA" id="ARBA00048679"/>
    </source>
</evidence>
<dbReference type="PROSITE" id="PS50011">
    <property type="entry name" value="PROTEIN_KINASE_DOM"/>
    <property type="match status" value="2"/>
</dbReference>
<evidence type="ECO:0000256" key="5">
    <source>
        <dbReference type="ARBA" id="ARBA00022679"/>
    </source>
</evidence>
<dbReference type="CDD" id="cd07302">
    <property type="entry name" value="CHD"/>
    <property type="match status" value="1"/>
</dbReference>
<keyword evidence="13" id="KW-1133">Transmembrane helix</keyword>
<dbReference type="SMART" id="SM00044">
    <property type="entry name" value="CYCc"/>
    <property type="match status" value="1"/>
</dbReference>
<comment type="catalytic activity">
    <reaction evidence="10">
        <text>L-seryl-[protein] + ATP = O-phospho-L-seryl-[protein] + ADP + H(+)</text>
        <dbReference type="Rhea" id="RHEA:17989"/>
        <dbReference type="Rhea" id="RHEA-COMP:9863"/>
        <dbReference type="Rhea" id="RHEA-COMP:11604"/>
        <dbReference type="ChEBI" id="CHEBI:15378"/>
        <dbReference type="ChEBI" id="CHEBI:29999"/>
        <dbReference type="ChEBI" id="CHEBI:30616"/>
        <dbReference type="ChEBI" id="CHEBI:83421"/>
        <dbReference type="ChEBI" id="CHEBI:456216"/>
        <dbReference type="EC" id="2.7.11.1"/>
    </reaction>
</comment>
<dbReference type="Pfam" id="PF00211">
    <property type="entry name" value="Guanylate_cyc"/>
    <property type="match status" value="1"/>
</dbReference>
<dbReference type="GO" id="GO:0004674">
    <property type="term" value="F:protein serine/threonine kinase activity"/>
    <property type="evidence" value="ECO:0007669"/>
    <property type="project" value="UniProtKB-KW"/>
</dbReference>
<keyword evidence="4" id="KW-0723">Serine/threonine-protein kinase</keyword>
<protein>
    <recommendedName>
        <fullName evidence="3">non-specific serine/threonine protein kinase</fullName>
        <ecNumber evidence="3">2.7.11.1</ecNumber>
    </recommendedName>
</protein>
<feature type="compositionally biased region" description="Acidic residues" evidence="12">
    <location>
        <begin position="890"/>
        <end position="918"/>
    </location>
</feature>
<dbReference type="GO" id="GO:0005524">
    <property type="term" value="F:ATP binding"/>
    <property type="evidence" value="ECO:0007669"/>
    <property type="project" value="UniProtKB-UniRule"/>
</dbReference>
<keyword evidence="13" id="KW-0472">Membrane</keyword>
<keyword evidence="13" id="KW-0812">Transmembrane</keyword>
<gene>
    <name evidence="15" type="ORF">ACA1_165850</name>
</gene>
<dbReference type="PROSITE" id="PS00107">
    <property type="entry name" value="PROTEIN_KINASE_ATP"/>
    <property type="match status" value="2"/>
</dbReference>
<dbReference type="InterPro" id="IPR000719">
    <property type="entry name" value="Prot_kinase_dom"/>
</dbReference>
<dbReference type="PANTHER" id="PTHR44329">
    <property type="entry name" value="SERINE/THREONINE-PROTEIN KINASE TNNI3K-RELATED"/>
    <property type="match status" value="1"/>
</dbReference>
<name>L8HFQ4_ACACF</name>
<comment type="similarity">
    <text evidence="2">Belongs to the protein kinase superfamily. TKL Ser/Thr protein kinase family.</text>
</comment>
<keyword evidence="16" id="KW-1185">Reference proteome</keyword>
<evidence type="ECO:0000256" key="12">
    <source>
        <dbReference type="SAM" id="MobiDB-lite"/>
    </source>
</evidence>
<dbReference type="EMBL" id="KB007830">
    <property type="protein sequence ID" value="ELR24364.1"/>
    <property type="molecule type" value="Genomic_DNA"/>
</dbReference>
<evidence type="ECO:0000259" key="14">
    <source>
        <dbReference type="PROSITE" id="PS50011"/>
    </source>
</evidence>
<dbReference type="InterPro" id="IPR029787">
    <property type="entry name" value="Nucleotide_cyclase"/>
</dbReference>
<feature type="compositionally biased region" description="Basic and acidic residues" evidence="12">
    <location>
        <begin position="974"/>
        <end position="985"/>
    </location>
</feature>
<dbReference type="GO" id="GO:0016020">
    <property type="term" value="C:membrane"/>
    <property type="evidence" value="ECO:0007669"/>
    <property type="project" value="UniProtKB-SubCell"/>
</dbReference>
<dbReference type="Proteomes" id="UP000011083">
    <property type="component" value="Unassembled WGS sequence"/>
</dbReference>
<dbReference type="Gene3D" id="3.30.70.1230">
    <property type="entry name" value="Nucleotide cyclase"/>
    <property type="match status" value="1"/>
</dbReference>
<organism evidence="15 16">
    <name type="scientific">Acanthamoeba castellanii (strain ATCC 30010 / Neff)</name>
    <dbReference type="NCBI Taxonomy" id="1257118"/>
    <lineage>
        <taxon>Eukaryota</taxon>
        <taxon>Amoebozoa</taxon>
        <taxon>Discosea</taxon>
        <taxon>Longamoebia</taxon>
        <taxon>Centramoebida</taxon>
        <taxon>Acanthamoebidae</taxon>
        <taxon>Acanthamoeba</taxon>
    </lineage>
</organism>
<feature type="region of interest" description="Disordered" evidence="12">
    <location>
        <begin position="1224"/>
        <end position="1252"/>
    </location>
</feature>
<sequence length="1554" mass="171550">MQRNITVFDCTTIQELLYFVSWVYTNDAASQLALDVDYAPLPSFVRTRLIDWLGVVQCNGQRAHSAQYLVGTGAPLSIHTAWSVAYSSAAVRVKYFAATAMQVKESMPDFIGTNYATTLNLSLAIPDIASMPATAVALAPGYNIPELQDGPPLLLDYATIAGILLRNITMWNDQRIKDVNPQAVADALPAQPIIMIAQARNSSGPPFGPIQTVSTVLKRMVPDYRDVRSPLFALRRRRVLGNVNLDLTAPMCLQVNISQLLPAESDPDHSIVVAGSASALSVLLATHYSFAFMPSYELLSARIRRTAVRPIQTVSTVLKRMVPDYRDVNISQLLPAESDPDHSIVVAGSASALSVLLATHYSFAFMPSYELLSTRGLRAASIRKASGYAAHASSKSVQSAIEDQIRAGVKLDAGLAHDSLMNAPNGGSDESWPFTTYSSFLYRSSSMQDCAKARALADYLYWTQTNPVARQISERQDYALLNQFAPLSRLFYGLLKNFTCKGKPVSALYNCIDDGQLCSGVGMCSNNSCVCPVGKCGTYCQEECTTSRTTDVVPIILGVVIPVSVLLLVLILTVTIVMVKRRNMDRDWEISYDELDVHEQLGVGGYGEVYKAVWKGTEVAVKVIASGKINKGMENNFKQEVRLMTTLRHPNVVLFMAASTKAPRMCIVMEYMSLGSLYELLHNELIGKIPFELKAKMAYQGAKGMHFLHSSGIVHRDLKSLNLLLDSKWNVKVSDFGLTKFKEDMEKHRPNRSECGLAGSIHWTAPELINQSPCVDLALADVYSFGVILWELLTRQQPYAGMSHAAVAVAVIRDGLRPRMPDNVEELCTLEYAELIAACWHQDPAVRPPFIEIMSSLSAMFECGDSSGSRSSGQPSDLSSCAVQASSGIFDDDDDDADDVDNDDNDVYDVDEQDDDEAGGVNVDSRLPQEAAVTKARSRVAAEQLRVLSEGDWPEEGKGATTTKKKQSKRKMKGKGETMKKKNESQGRAAQHLVSPPEGPDVTVVFADITRAASLWEFDPEGMRDATLLYNATLRRLLHKHSGYEALSRCHDNNNTGEGSFCMAFAETTDALEWCIAVQRKMLQLEWPAGLLAHPGAAEEWHGGQDGLLLFRGLRVRMGVDVGSPRVTVDPTTHRGAYAGPVVDGAARITALAHGGQILLSKPALRRVEDSCLAGERDRIVSLGRYNIPGIPEEQKLYELTVRGLEVRVFGEVFQGCLPPKSKTCPDNYGDSDDEDDDGDEEARGSRDRRGRKRCEHVVSEEDCFLTSANLCRWVIEADDLHLEEKVGMGSYGMVYRARWKGINVAVKRFVRQKLDERLMLEFRAEVALLSELHHPNIVLFIGACVKKPNLCLVTEFVKQGSLKDILLNPTIKLPWEHKLKLLHSAALGIHYLHSLHPVIIHRDLKSSNLLVDENWNVKVSDFGFARIKDENQTMTPQTGSPCWTSPEVLLGKRYDEKADVYSYGVVMWEVVARRQPYCGRHFLSVSLDVIAGKRPAIPPDCLPELRELIQRCWQAEATGRPGMDEVLIALEAMMALVQGRGTTNANARYSAVL</sequence>
<dbReference type="SUPFAM" id="SSF53850">
    <property type="entry name" value="Periplasmic binding protein-like II"/>
    <property type="match status" value="1"/>
</dbReference>
<evidence type="ECO:0000256" key="13">
    <source>
        <dbReference type="SAM" id="Phobius"/>
    </source>
</evidence>
<feature type="domain" description="Protein kinase" evidence="14">
    <location>
        <begin position="1281"/>
        <end position="1535"/>
    </location>
</feature>
<accession>L8HFQ4</accession>
<evidence type="ECO:0000256" key="11">
    <source>
        <dbReference type="PROSITE-ProRule" id="PRU10141"/>
    </source>
</evidence>
<dbReference type="Gene3D" id="3.30.200.20">
    <property type="entry name" value="Phosphorylase Kinase, domain 1"/>
    <property type="match status" value="1"/>
</dbReference>